<feature type="region of interest" description="Disordered" evidence="1">
    <location>
        <begin position="134"/>
        <end position="156"/>
    </location>
</feature>
<comment type="caution">
    <text evidence="2">The sequence shown here is derived from an EMBL/GenBank/DDBJ whole genome shotgun (WGS) entry which is preliminary data.</text>
</comment>
<evidence type="ECO:0000256" key="1">
    <source>
        <dbReference type="SAM" id="MobiDB-lite"/>
    </source>
</evidence>
<feature type="compositionally biased region" description="Polar residues" evidence="1">
    <location>
        <begin position="46"/>
        <end position="61"/>
    </location>
</feature>
<dbReference type="Proteomes" id="UP000030151">
    <property type="component" value="Unassembled WGS sequence"/>
</dbReference>
<feature type="compositionally biased region" description="Basic residues" evidence="1">
    <location>
        <begin position="1"/>
        <end position="16"/>
    </location>
</feature>
<accession>A0A014P0N4</accession>
<gene>
    <name evidence="2" type="ORF">X797_012159</name>
</gene>
<dbReference type="AlphaFoldDB" id="A0A014P0N4"/>
<sequence length="156" mass="17453">MWKKLRWSKSGRRGHGQGHDDTFESCSYQGIRFDSDRPPPSTSDDLTVQSLGGTTAASNRSPEVLQARKAQTIMKRQMHDMTAVQLKQEIERVVRENGALLSEIDYLQRRLAYLEPLLPKIYFLGNMLRSVAGDAEQPGREMSATTPQHTPGSPGP</sequence>
<protein>
    <submittedName>
        <fullName evidence="2">Uncharacterized protein</fullName>
    </submittedName>
</protein>
<evidence type="ECO:0000313" key="2">
    <source>
        <dbReference type="EMBL" id="EXU94762.1"/>
    </source>
</evidence>
<reference evidence="2 3" key="1">
    <citation type="submission" date="2014-02" db="EMBL/GenBank/DDBJ databases">
        <title>The genome sequence of the entomopathogenic fungus Metarhizium robertsii ARSEF 2575.</title>
        <authorList>
            <person name="Giuliano Garisto Donzelli B."/>
            <person name="Roe B.A."/>
            <person name="Macmil S.L."/>
            <person name="Krasnoff S.B."/>
            <person name="Gibson D.M."/>
        </authorList>
    </citation>
    <scope>NUCLEOTIDE SEQUENCE [LARGE SCALE GENOMIC DNA]</scope>
    <source>
        <strain evidence="2 3">ARSEF 2575</strain>
    </source>
</reference>
<feature type="region of interest" description="Disordered" evidence="1">
    <location>
        <begin position="1"/>
        <end position="64"/>
    </location>
</feature>
<dbReference type="OrthoDB" id="4958164at2759"/>
<evidence type="ECO:0000313" key="3">
    <source>
        <dbReference type="Proteomes" id="UP000030151"/>
    </source>
</evidence>
<organism evidence="2 3">
    <name type="scientific">Metarhizium robertsii</name>
    <dbReference type="NCBI Taxonomy" id="568076"/>
    <lineage>
        <taxon>Eukaryota</taxon>
        <taxon>Fungi</taxon>
        <taxon>Dikarya</taxon>
        <taxon>Ascomycota</taxon>
        <taxon>Pezizomycotina</taxon>
        <taxon>Sordariomycetes</taxon>
        <taxon>Hypocreomycetidae</taxon>
        <taxon>Hypocreales</taxon>
        <taxon>Clavicipitaceae</taxon>
        <taxon>Metarhizium</taxon>
    </lineage>
</organism>
<dbReference type="EMBL" id="JELW01000158">
    <property type="protein sequence ID" value="EXU94762.1"/>
    <property type="molecule type" value="Genomic_DNA"/>
</dbReference>
<proteinExistence type="predicted"/>
<name>A0A014P0N4_9HYPO</name>
<dbReference type="HOGENOM" id="CLU_1704654_0_0_1"/>
<feature type="compositionally biased region" description="Polar residues" evidence="1">
    <location>
        <begin position="143"/>
        <end position="156"/>
    </location>
</feature>